<dbReference type="CDD" id="cd20175">
    <property type="entry name" value="ThyX"/>
    <property type="match status" value="1"/>
</dbReference>
<dbReference type="GO" id="GO:0006231">
    <property type="term" value="P:dTMP biosynthetic process"/>
    <property type="evidence" value="ECO:0007669"/>
    <property type="project" value="InterPro"/>
</dbReference>
<dbReference type="RefSeq" id="YP_010110982.1">
    <property type="nucleotide sequence ID" value="NC_055876.1"/>
</dbReference>
<dbReference type="InterPro" id="IPR036098">
    <property type="entry name" value="Thymidylate_synthase_ThyX_sf"/>
</dbReference>
<dbReference type="GO" id="GO:0050797">
    <property type="term" value="F:thymidylate synthase (FAD) activity"/>
    <property type="evidence" value="ECO:0007669"/>
    <property type="project" value="InterPro"/>
</dbReference>
<organism evidence="1 2">
    <name type="scientific">uncultured phage cr11_1</name>
    <dbReference type="NCBI Taxonomy" id="2772067"/>
    <lineage>
        <taxon>Viruses</taxon>
        <taxon>Duplodnaviria</taxon>
        <taxon>Heunggongvirae</taxon>
        <taxon>Uroviricota</taxon>
        <taxon>Caudoviricetes</taxon>
        <taxon>Crassvirales</taxon>
        <taxon>Intestiviridae</taxon>
        <taxon>Crudevirinae</taxon>
        <taxon>Delmidovirus</taxon>
        <taxon>Delmidovirus splanchnicus</taxon>
    </lineage>
</organism>
<dbReference type="GO" id="GO:0050660">
    <property type="term" value="F:flavin adenine dinucleotide binding"/>
    <property type="evidence" value="ECO:0007669"/>
    <property type="project" value="InterPro"/>
</dbReference>
<dbReference type="PANTHER" id="PTHR34934">
    <property type="entry name" value="FLAVIN-DEPENDENT THYMIDYLATE SYNTHASE"/>
    <property type="match status" value="1"/>
</dbReference>
<evidence type="ECO:0000313" key="2">
    <source>
        <dbReference type="Proteomes" id="UP000593979"/>
    </source>
</evidence>
<dbReference type="GeneID" id="65129305"/>
<name>A0A7M1RXG2_9CAUD</name>
<dbReference type="Pfam" id="PF02511">
    <property type="entry name" value="Thy1"/>
    <property type="match status" value="1"/>
</dbReference>
<dbReference type="Gene3D" id="3.30.1360.170">
    <property type="match status" value="2"/>
</dbReference>
<accession>A0A7M1RXG2</accession>
<protein>
    <submittedName>
        <fullName evidence="1">Flavin-dependent thymidylate synthase</fullName>
    </submittedName>
</protein>
<evidence type="ECO:0000313" key="1">
    <source>
        <dbReference type="EMBL" id="QOR58824.1"/>
    </source>
</evidence>
<proteinExistence type="predicted"/>
<dbReference type="GO" id="GO:0070402">
    <property type="term" value="F:NADPH binding"/>
    <property type="evidence" value="ECO:0007669"/>
    <property type="project" value="TreeGrafter"/>
</dbReference>
<dbReference type="PANTHER" id="PTHR34934:SF1">
    <property type="entry name" value="FLAVIN-DEPENDENT THYMIDYLATE SYNTHASE"/>
    <property type="match status" value="1"/>
</dbReference>
<reference evidence="1 2" key="1">
    <citation type="submission" date="2020-07" db="EMBL/GenBank/DDBJ databases">
        <title>Taxonomic proposal: Crassvirales, a new order of highly abundant and diverse bacterial viruses.</title>
        <authorList>
            <person name="Shkoporov A.N."/>
            <person name="Stockdale S.R."/>
            <person name="Guerin E."/>
            <person name="Ross R.P."/>
            <person name="Hill C."/>
        </authorList>
    </citation>
    <scope>NUCLEOTIDE SEQUENCE [LARGE SCALE GENOMIC DNA]</scope>
</reference>
<dbReference type="Proteomes" id="UP000593979">
    <property type="component" value="Segment"/>
</dbReference>
<dbReference type="SUPFAM" id="SSF69796">
    <property type="entry name" value="Thymidylate synthase-complementing protein Thy1"/>
    <property type="match status" value="1"/>
</dbReference>
<sequence length="294" mass="34691">MKIIEPKVEFMEQHDFNSHVANCARVCYKKESGDDARTVNNLVLNKHFSMLRHYTYYYIIKNNYIPMIYNFATAIQNGIVIAGLDIKVDYYNNCVFVVANGQFVNEHINIIRAIKYFEVDKNEFKNYEIGYNMLRYTFKVTTQISTSRELNRVSPNNISEQSTRYVYEDGTICRPHWMTDEEVNYLNNKPIFIEWCDIHEKAFIYIESCNNSFNKYRLLVNKGMHRQDARGVLPLDTATVCIYTYSIEEWRHIIDLRYYGTTGKPHPNAKIIAGMIKDNLETCGYDFKNIKEEN</sequence>
<keyword evidence="2" id="KW-1185">Reference proteome</keyword>
<dbReference type="EMBL" id="MT774383">
    <property type="protein sequence ID" value="QOR58824.1"/>
    <property type="molecule type" value="Genomic_DNA"/>
</dbReference>
<dbReference type="InterPro" id="IPR003669">
    <property type="entry name" value="Thymidylate_synthase_ThyX"/>
</dbReference>
<dbReference type="KEGG" id="vg:65129305"/>
<dbReference type="GO" id="GO:0004799">
    <property type="term" value="F:thymidylate synthase activity"/>
    <property type="evidence" value="ECO:0007669"/>
    <property type="project" value="TreeGrafter"/>
</dbReference>